<dbReference type="CDD" id="cd07377">
    <property type="entry name" value="WHTH_GntR"/>
    <property type="match status" value="1"/>
</dbReference>
<evidence type="ECO:0000259" key="4">
    <source>
        <dbReference type="PROSITE" id="PS50949"/>
    </source>
</evidence>
<reference evidence="5 6" key="1">
    <citation type="submission" date="2012-02" db="EMBL/GenBank/DDBJ databases">
        <title>Whole genome shotgun sequence of Gordonia terrae NBRC 100016.</title>
        <authorList>
            <person name="Takarada H."/>
            <person name="Hosoyama A."/>
            <person name="Tsuchikane K."/>
            <person name="Katsumata H."/>
            <person name="Yamazaki S."/>
            <person name="Fujita N."/>
        </authorList>
    </citation>
    <scope>NUCLEOTIDE SEQUENCE [LARGE SCALE GENOMIC DNA]</scope>
    <source>
        <strain evidence="5 6">NBRC 100016</strain>
    </source>
</reference>
<dbReference type="Gene3D" id="1.10.10.10">
    <property type="entry name" value="Winged helix-like DNA-binding domain superfamily/Winged helix DNA-binding domain"/>
    <property type="match status" value="1"/>
</dbReference>
<evidence type="ECO:0000256" key="3">
    <source>
        <dbReference type="ARBA" id="ARBA00023163"/>
    </source>
</evidence>
<dbReference type="Proteomes" id="UP000004881">
    <property type="component" value="Unassembled WGS sequence"/>
</dbReference>
<comment type="caution">
    <text evidence="5">The sequence shown here is derived from an EMBL/GenBank/DDBJ whole genome shotgun (WGS) entry which is preliminary data.</text>
</comment>
<evidence type="ECO:0000313" key="6">
    <source>
        <dbReference type="Proteomes" id="UP000004881"/>
    </source>
</evidence>
<gene>
    <name evidence="5" type="ORF">GOTRE_125_00390</name>
</gene>
<dbReference type="PRINTS" id="PR00035">
    <property type="entry name" value="HTHGNTR"/>
</dbReference>
<dbReference type="PROSITE" id="PS50949">
    <property type="entry name" value="HTH_GNTR"/>
    <property type="match status" value="1"/>
</dbReference>
<dbReference type="SMART" id="SM00345">
    <property type="entry name" value="HTH_GNTR"/>
    <property type="match status" value="1"/>
</dbReference>
<proteinExistence type="predicted"/>
<dbReference type="EMBL" id="BAFD01000091">
    <property type="protein sequence ID" value="GAB45402.1"/>
    <property type="molecule type" value="Genomic_DNA"/>
</dbReference>
<name>A0ABQ0HHQ1_9ACTN</name>
<dbReference type="InterPro" id="IPR036388">
    <property type="entry name" value="WH-like_DNA-bd_sf"/>
</dbReference>
<evidence type="ECO:0000256" key="2">
    <source>
        <dbReference type="ARBA" id="ARBA00023125"/>
    </source>
</evidence>
<dbReference type="SUPFAM" id="SSF46785">
    <property type="entry name" value="Winged helix' DNA-binding domain"/>
    <property type="match status" value="1"/>
</dbReference>
<dbReference type="Pfam" id="PF00392">
    <property type="entry name" value="GntR"/>
    <property type="match status" value="1"/>
</dbReference>
<evidence type="ECO:0000256" key="1">
    <source>
        <dbReference type="ARBA" id="ARBA00023015"/>
    </source>
</evidence>
<dbReference type="Pfam" id="PF07729">
    <property type="entry name" value="FCD"/>
    <property type="match status" value="1"/>
</dbReference>
<evidence type="ECO:0000313" key="5">
    <source>
        <dbReference type="EMBL" id="GAB45402.1"/>
    </source>
</evidence>
<keyword evidence="1" id="KW-0805">Transcription regulation</keyword>
<dbReference type="PANTHER" id="PTHR43537:SF47">
    <property type="entry name" value="REGULATORY PROTEIN GNTR HTH"/>
    <property type="match status" value="1"/>
</dbReference>
<keyword evidence="2" id="KW-0238">DNA-binding</keyword>
<dbReference type="InterPro" id="IPR011711">
    <property type="entry name" value="GntR_C"/>
</dbReference>
<keyword evidence="3" id="KW-0804">Transcription</keyword>
<accession>A0ABQ0HHQ1</accession>
<sequence length="227" mass="24878">MFSVTGQIIPPRRTSELVVQRMQELIADGTWPIGERIPAEPELVAQFGVGRNTIREAARALEHAGMLEPRRGDGTYVRGRSPLAGAIARRSAPSELRDLLEVRRALESEAAAGAAGRGDARDVERLRTLLARTEDALTDGDLDRYTQADIAFHAELVLASRNVLLIEMYDGIAEAIARTHPSVLRRPLAEQSHPRGHRDVVDAIERGDAVAARAAVYAYVDFTEVPE</sequence>
<protein>
    <submittedName>
        <fullName evidence="5">GntR family transcriptional regulator</fullName>
    </submittedName>
</protein>
<feature type="domain" description="HTH gntR-type" evidence="4">
    <location>
        <begin position="12"/>
        <end position="80"/>
    </location>
</feature>
<dbReference type="InterPro" id="IPR008920">
    <property type="entry name" value="TF_FadR/GntR_C"/>
</dbReference>
<dbReference type="PANTHER" id="PTHR43537">
    <property type="entry name" value="TRANSCRIPTIONAL REGULATOR, GNTR FAMILY"/>
    <property type="match status" value="1"/>
</dbReference>
<organism evidence="5 6">
    <name type="scientific">Gordonia terrae NBRC 100016</name>
    <dbReference type="NCBI Taxonomy" id="1089454"/>
    <lineage>
        <taxon>Bacteria</taxon>
        <taxon>Bacillati</taxon>
        <taxon>Actinomycetota</taxon>
        <taxon>Actinomycetes</taxon>
        <taxon>Mycobacteriales</taxon>
        <taxon>Gordoniaceae</taxon>
        <taxon>Gordonia</taxon>
    </lineage>
</organism>
<dbReference type="SUPFAM" id="SSF48008">
    <property type="entry name" value="GntR ligand-binding domain-like"/>
    <property type="match status" value="1"/>
</dbReference>
<dbReference type="InterPro" id="IPR036390">
    <property type="entry name" value="WH_DNA-bd_sf"/>
</dbReference>
<dbReference type="Gene3D" id="1.20.120.530">
    <property type="entry name" value="GntR ligand-binding domain-like"/>
    <property type="match status" value="1"/>
</dbReference>
<dbReference type="SMART" id="SM00895">
    <property type="entry name" value="FCD"/>
    <property type="match status" value="1"/>
</dbReference>
<dbReference type="InterPro" id="IPR000524">
    <property type="entry name" value="Tscrpt_reg_HTH_GntR"/>
</dbReference>
<keyword evidence="6" id="KW-1185">Reference proteome</keyword>